<evidence type="ECO:0000313" key="3">
    <source>
        <dbReference type="Proteomes" id="UP000234323"/>
    </source>
</evidence>
<feature type="region of interest" description="Disordered" evidence="1">
    <location>
        <begin position="66"/>
        <end position="101"/>
    </location>
</feature>
<name>A0A2I1GCB1_9GLOM</name>
<proteinExistence type="predicted"/>
<protein>
    <recommendedName>
        <fullName evidence="4">Protein kinase domain-containing protein</fullName>
    </recommendedName>
</protein>
<comment type="caution">
    <text evidence="2">The sequence shown here is derived from an EMBL/GenBank/DDBJ whole genome shotgun (WGS) entry which is preliminary data.</text>
</comment>
<evidence type="ECO:0008006" key="4">
    <source>
        <dbReference type="Google" id="ProtNLM"/>
    </source>
</evidence>
<sequence length="101" mass="11190">MSLSCIHSWKIFGVLIWEISSGYPPFKNSIDSMKDIVIAIINGSREDEFKRMGFEINIKSKLIKESVKGNDSTSDDFVDSANLCNAEETEAESEPAPLDTG</sequence>
<reference evidence="2 3" key="1">
    <citation type="submission" date="2015-10" db="EMBL/GenBank/DDBJ databases">
        <title>Genome analyses suggest a sexual origin of heterokaryosis in a supposedly ancient asexual fungus.</title>
        <authorList>
            <person name="Ropars J."/>
            <person name="Sedzielewska K."/>
            <person name="Noel J."/>
            <person name="Charron P."/>
            <person name="Farinelli L."/>
            <person name="Marton T."/>
            <person name="Kruger M."/>
            <person name="Pelin A."/>
            <person name="Brachmann A."/>
            <person name="Corradi N."/>
        </authorList>
    </citation>
    <scope>NUCLEOTIDE SEQUENCE [LARGE SCALE GENOMIC DNA]</scope>
    <source>
        <strain evidence="2 3">A4</strain>
    </source>
</reference>
<organism evidence="2 3">
    <name type="scientific">Rhizophagus irregularis</name>
    <dbReference type="NCBI Taxonomy" id="588596"/>
    <lineage>
        <taxon>Eukaryota</taxon>
        <taxon>Fungi</taxon>
        <taxon>Fungi incertae sedis</taxon>
        <taxon>Mucoromycota</taxon>
        <taxon>Glomeromycotina</taxon>
        <taxon>Glomeromycetes</taxon>
        <taxon>Glomerales</taxon>
        <taxon>Glomeraceae</taxon>
        <taxon>Rhizophagus</taxon>
    </lineage>
</organism>
<gene>
    <name evidence="2" type="ORF">RhiirA4_458490</name>
</gene>
<keyword evidence="3" id="KW-1185">Reference proteome</keyword>
<evidence type="ECO:0000256" key="1">
    <source>
        <dbReference type="SAM" id="MobiDB-lite"/>
    </source>
</evidence>
<dbReference type="Proteomes" id="UP000234323">
    <property type="component" value="Unassembled WGS sequence"/>
</dbReference>
<dbReference type="AlphaFoldDB" id="A0A2I1GCB1"/>
<dbReference type="EMBL" id="LLXI01000310">
    <property type="protein sequence ID" value="PKY44258.1"/>
    <property type="molecule type" value="Genomic_DNA"/>
</dbReference>
<accession>A0A2I1GCB1</accession>
<evidence type="ECO:0000313" key="2">
    <source>
        <dbReference type="EMBL" id="PKY44258.1"/>
    </source>
</evidence>